<gene>
    <name evidence="2" type="ORF">UFOVP1311_2</name>
</gene>
<dbReference type="EMBL" id="LR797257">
    <property type="protein sequence ID" value="CAB4197235.1"/>
    <property type="molecule type" value="Genomic_DNA"/>
</dbReference>
<feature type="region of interest" description="Disordered" evidence="1">
    <location>
        <begin position="1"/>
        <end position="45"/>
    </location>
</feature>
<evidence type="ECO:0000313" key="2">
    <source>
        <dbReference type="EMBL" id="CAB4197235.1"/>
    </source>
</evidence>
<organism evidence="2">
    <name type="scientific">uncultured Caudovirales phage</name>
    <dbReference type="NCBI Taxonomy" id="2100421"/>
    <lineage>
        <taxon>Viruses</taxon>
        <taxon>Duplodnaviria</taxon>
        <taxon>Heunggongvirae</taxon>
        <taxon>Uroviricota</taxon>
        <taxon>Caudoviricetes</taxon>
        <taxon>Peduoviridae</taxon>
        <taxon>Maltschvirus</taxon>
        <taxon>Maltschvirus maltsch</taxon>
    </lineage>
</organism>
<accession>A0A6J5RYF7</accession>
<evidence type="ECO:0000256" key="1">
    <source>
        <dbReference type="SAM" id="MobiDB-lite"/>
    </source>
</evidence>
<protein>
    <submittedName>
        <fullName evidence="2">Uncharacterized protein</fullName>
    </submittedName>
</protein>
<feature type="compositionally biased region" description="Basic and acidic residues" evidence="1">
    <location>
        <begin position="1"/>
        <end position="12"/>
    </location>
</feature>
<name>A0A6J5RYF7_9CAUD</name>
<feature type="compositionally biased region" description="Basic and acidic residues" evidence="1">
    <location>
        <begin position="23"/>
        <end position="35"/>
    </location>
</feature>
<feature type="compositionally biased region" description="Polar residues" evidence="1">
    <location>
        <begin position="36"/>
        <end position="45"/>
    </location>
</feature>
<reference evidence="2" key="1">
    <citation type="submission" date="2020-05" db="EMBL/GenBank/DDBJ databases">
        <authorList>
            <person name="Chiriac C."/>
            <person name="Salcher M."/>
            <person name="Ghai R."/>
            <person name="Kavagutti S V."/>
        </authorList>
    </citation>
    <scope>NUCLEOTIDE SEQUENCE</scope>
</reference>
<feature type="compositionally biased region" description="Polar residues" evidence="1">
    <location>
        <begin position="13"/>
        <end position="22"/>
    </location>
</feature>
<sequence>MLGKRKWTENTTKRPSSSCKTSQVKEPEVKSKQVDLSKTLKSSKK</sequence>
<proteinExistence type="predicted"/>